<feature type="region of interest" description="Disordered" evidence="1">
    <location>
        <begin position="397"/>
        <end position="416"/>
    </location>
</feature>
<feature type="compositionally biased region" description="Basic residues" evidence="1">
    <location>
        <begin position="406"/>
        <end position="416"/>
    </location>
</feature>
<dbReference type="VEuPathDB" id="FungiDB:I303_08467"/>
<evidence type="ECO:0000256" key="1">
    <source>
        <dbReference type="SAM" id="MobiDB-lite"/>
    </source>
</evidence>
<dbReference type="STRING" id="1296121.A0A1A5ZTI9"/>
<accession>A0A1A5ZTI9</accession>
<gene>
    <name evidence="4" type="ORF">I303_08467</name>
</gene>
<evidence type="ECO:0000259" key="3">
    <source>
        <dbReference type="Pfam" id="PF09362"/>
    </source>
</evidence>
<feature type="signal peptide" evidence="2">
    <location>
        <begin position="1"/>
        <end position="19"/>
    </location>
</feature>
<name>A0A1A5ZTI9_9TREE</name>
<evidence type="ECO:0000256" key="2">
    <source>
        <dbReference type="SAM" id="SignalP"/>
    </source>
</evidence>
<reference evidence="4" key="1">
    <citation type="submission" date="2013-07" db="EMBL/GenBank/DDBJ databases">
        <title>The Genome Sequence of Cryptococcus dejecticola CBS10117.</title>
        <authorList>
            <consortium name="The Broad Institute Genome Sequencing Platform"/>
            <person name="Cuomo C."/>
            <person name="Litvintseva A."/>
            <person name="Chen Y."/>
            <person name="Heitman J."/>
            <person name="Sun S."/>
            <person name="Springer D."/>
            <person name="Dromer F."/>
            <person name="Young S.K."/>
            <person name="Zeng Q."/>
            <person name="Gargeya S."/>
            <person name="Fitzgerald M."/>
            <person name="Abouelleil A."/>
            <person name="Alvarado L."/>
            <person name="Berlin A.M."/>
            <person name="Chapman S.B."/>
            <person name="Dewar J."/>
            <person name="Goldberg J."/>
            <person name="Griggs A."/>
            <person name="Gujja S."/>
            <person name="Hansen M."/>
            <person name="Howarth C."/>
            <person name="Imamovic A."/>
            <person name="Larimer J."/>
            <person name="McCowan C."/>
            <person name="Murphy C."/>
            <person name="Pearson M."/>
            <person name="Priest M."/>
            <person name="Roberts A."/>
            <person name="Saif S."/>
            <person name="Shea T."/>
            <person name="Sykes S."/>
            <person name="Wortman J."/>
            <person name="Nusbaum C."/>
            <person name="Birren B."/>
        </authorList>
    </citation>
    <scope>NUCLEOTIDE SEQUENCE [LARGE SCALE GENOMIC DNA]</scope>
    <source>
        <strain evidence="4">CBS 10117</strain>
    </source>
</reference>
<evidence type="ECO:0000313" key="4">
    <source>
        <dbReference type="EMBL" id="OBR81085.1"/>
    </source>
</evidence>
<keyword evidence="2" id="KW-0732">Signal</keyword>
<dbReference type="PANTHER" id="PTHR43662:SF3">
    <property type="entry name" value="DOMAIN PROTEIN, PUTATIVE (AFU_ORTHOLOGUE AFUA_6G11970)-RELATED"/>
    <property type="match status" value="1"/>
</dbReference>
<proteinExistence type="predicted"/>
<dbReference type="AlphaFoldDB" id="A0A1A5ZTI9"/>
<protein>
    <recommendedName>
        <fullName evidence="3">DUF1996 domain-containing protein</fullName>
    </recommendedName>
</protein>
<dbReference type="InterPro" id="IPR018535">
    <property type="entry name" value="DUF1996"/>
</dbReference>
<feature type="compositionally biased region" description="Polar residues" evidence="1">
    <location>
        <begin position="332"/>
        <end position="346"/>
    </location>
</feature>
<dbReference type="EMBL" id="KI894038">
    <property type="protein sequence ID" value="OBR81085.1"/>
    <property type="molecule type" value="Genomic_DNA"/>
</dbReference>
<feature type="chain" id="PRO_5008341827" description="DUF1996 domain-containing protein" evidence="2">
    <location>
        <begin position="20"/>
        <end position="416"/>
    </location>
</feature>
<feature type="domain" description="DUF1996" evidence="3">
    <location>
        <begin position="39"/>
        <end position="261"/>
    </location>
</feature>
<dbReference type="PANTHER" id="PTHR43662">
    <property type="match status" value="1"/>
</dbReference>
<dbReference type="Pfam" id="PF09362">
    <property type="entry name" value="DUF1996"/>
    <property type="match status" value="1"/>
</dbReference>
<sequence>MPGISALFSVISLLAGVSAAADPFFIVQHGTATFTTRVDPIVSPGEVSSHVHTVVGSSSFKNEYSFENSRNGKCTTANIVEDKSNYWIPQLYRKQDNGTFELVRMNRVNTYYLMRRQPDEEVHEFPPGFKMLAGNAKRSTYDDEDYTNKAISYTCLGVSGKADTHAFPEYNCPDDLRANLFFPNCWDGVNTWLEGSKHVAYPASGGHDSGGPCPATHPKRIMSLFYEIHFTDRYDYKPGARVWATGDDVGYSLHGDFTTGWPTGLFLKVFAAGESCSVGFSIENCPVLEPIFTHSGGGTCTPDDPSVIIDEDVGEDGPLAALPGNNPIWSANGAPTVSNTTAPSTIGSATVGSSPASSATSSAASIFPSTAISPSPSSSSPPASSVIGAINLVATGTPAGSTGNCKARKRRLSSHF</sequence>
<organism evidence="4">
    <name type="scientific">Kwoniella dejecticola CBS 10117</name>
    <dbReference type="NCBI Taxonomy" id="1296121"/>
    <lineage>
        <taxon>Eukaryota</taxon>
        <taxon>Fungi</taxon>
        <taxon>Dikarya</taxon>
        <taxon>Basidiomycota</taxon>
        <taxon>Agaricomycotina</taxon>
        <taxon>Tremellomycetes</taxon>
        <taxon>Tremellales</taxon>
        <taxon>Cryptococcaceae</taxon>
        <taxon>Kwoniella</taxon>
    </lineage>
</organism>
<dbReference type="OrthoDB" id="74764at2759"/>
<feature type="region of interest" description="Disordered" evidence="1">
    <location>
        <begin position="332"/>
        <end position="354"/>
    </location>
</feature>